<organism evidence="5 6">
    <name type="scientific">Ferrimonas pelagia</name>
    <dbReference type="NCBI Taxonomy" id="1177826"/>
    <lineage>
        <taxon>Bacteria</taxon>
        <taxon>Pseudomonadati</taxon>
        <taxon>Pseudomonadota</taxon>
        <taxon>Gammaproteobacteria</taxon>
        <taxon>Alteromonadales</taxon>
        <taxon>Ferrimonadaceae</taxon>
        <taxon>Ferrimonas</taxon>
    </lineage>
</organism>
<keyword evidence="3" id="KW-1133">Transmembrane helix</keyword>
<dbReference type="EMBL" id="BAABJZ010000100">
    <property type="protein sequence ID" value="GAA4898821.1"/>
    <property type="molecule type" value="Genomic_DNA"/>
</dbReference>
<dbReference type="Pfam" id="PF05228">
    <property type="entry name" value="CHASE4"/>
    <property type="match status" value="1"/>
</dbReference>
<dbReference type="InterPro" id="IPR029787">
    <property type="entry name" value="Nucleotide_cyclase"/>
</dbReference>
<comment type="catalytic activity">
    <reaction evidence="2">
        <text>2 GTP = 3',3'-c-di-GMP + 2 diphosphate</text>
        <dbReference type="Rhea" id="RHEA:24898"/>
        <dbReference type="ChEBI" id="CHEBI:33019"/>
        <dbReference type="ChEBI" id="CHEBI:37565"/>
        <dbReference type="ChEBI" id="CHEBI:58805"/>
        <dbReference type="EC" id="2.7.7.65"/>
    </reaction>
</comment>
<gene>
    <name evidence="5" type="ORF">GCM10023333_35400</name>
</gene>
<comment type="caution">
    <text evidence="5">The sequence shown here is derived from an EMBL/GenBank/DDBJ whole genome shotgun (WGS) entry which is preliminary data.</text>
</comment>
<dbReference type="InterPro" id="IPR007892">
    <property type="entry name" value="CHASE4"/>
</dbReference>
<dbReference type="RefSeq" id="WP_345336797.1">
    <property type="nucleotide sequence ID" value="NZ_BAABJZ010000100.1"/>
</dbReference>
<dbReference type="Pfam" id="PF00990">
    <property type="entry name" value="GGDEF"/>
    <property type="match status" value="1"/>
</dbReference>
<dbReference type="NCBIfam" id="TIGR00254">
    <property type="entry name" value="GGDEF"/>
    <property type="match status" value="1"/>
</dbReference>
<dbReference type="PROSITE" id="PS50887">
    <property type="entry name" value="GGDEF"/>
    <property type="match status" value="1"/>
</dbReference>
<dbReference type="SUPFAM" id="SSF55073">
    <property type="entry name" value="Nucleotide cyclase"/>
    <property type="match status" value="1"/>
</dbReference>
<sequence>MTLKQLSMMVSALIIALLLLSYGMIRSLLVVPYVERQVLAAQRHEVKQVLFQLESRLAQMSRLTQELALSDQLSDALSRGQAPPLLLTELPLVDGVYLFNSALELVSVQQRSEVVDSLLESQEAYRRARLMPLLHPQQIRGKHGVLRQGDALFLYSAVTVCRQQGDDCGFGYLLLAKRLETSLQAFLSQGSGLDISLRLATLADGDLPRLSEPEQLQHPRQQRALLLMDALDQPAAVLTLSHLAKPPGAIGQYEWLALLVIGVLGGLIYLLLWKVLVVPMTRGVATIRAMERHQQFRSVNSRAHLVEFHQLAKVFNGLMRMLTLQRDRMANLVRTDPLTGLANRRALESFMEQEWRRLCRYRRGMALLVLDIEQFHRFNETYGYGQGDQLLIKLSRMLRAVSRRGGELAARYGSDEFALVITEVDQQQLERLLRHIQDKLAAIPLLDGKEQGLRVNMGAALVPPGTAPDALELQLTDVMERAEGMLYQTKQTPSDHWQLWQPEGRHDPVI</sequence>
<reference evidence="6" key="1">
    <citation type="journal article" date="2019" name="Int. J. Syst. Evol. Microbiol.">
        <title>The Global Catalogue of Microorganisms (GCM) 10K type strain sequencing project: providing services to taxonomists for standard genome sequencing and annotation.</title>
        <authorList>
            <consortium name="The Broad Institute Genomics Platform"/>
            <consortium name="The Broad Institute Genome Sequencing Center for Infectious Disease"/>
            <person name="Wu L."/>
            <person name="Ma J."/>
        </authorList>
    </citation>
    <scope>NUCLEOTIDE SEQUENCE [LARGE SCALE GENOMIC DNA]</scope>
    <source>
        <strain evidence="6">JCM 18401</strain>
    </source>
</reference>
<proteinExistence type="predicted"/>
<dbReference type="Proteomes" id="UP001499988">
    <property type="component" value="Unassembled WGS sequence"/>
</dbReference>
<dbReference type="InterPro" id="IPR000160">
    <property type="entry name" value="GGDEF_dom"/>
</dbReference>
<accession>A0ABP9FBV0</accession>
<dbReference type="CDD" id="cd01949">
    <property type="entry name" value="GGDEF"/>
    <property type="match status" value="1"/>
</dbReference>
<dbReference type="Gene3D" id="3.30.70.270">
    <property type="match status" value="1"/>
</dbReference>
<dbReference type="InterPro" id="IPR043128">
    <property type="entry name" value="Rev_trsase/Diguanyl_cyclase"/>
</dbReference>
<dbReference type="InterPro" id="IPR050469">
    <property type="entry name" value="Diguanylate_Cyclase"/>
</dbReference>
<dbReference type="SMART" id="SM00267">
    <property type="entry name" value="GGDEF"/>
    <property type="match status" value="1"/>
</dbReference>
<evidence type="ECO:0000313" key="6">
    <source>
        <dbReference type="Proteomes" id="UP001499988"/>
    </source>
</evidence>
<dbReference type="PANTHER" id="PTHR45138">
    <property type="entry name" value="REGULATORY COMPONENTS OF SENSORY TRANSDUCTION SYSTEM"/>
    <property type="match status" value="1"/>
</dbReference>
<keyword evidence="3" id="KW-0472">Membrane</keyword>
<evidence type="ECO:0000256" key="3">
    <source>
        <dbReference type="SAM" id="Phobius"/>
    </source>
</evidence>
<keyword evidence="6" id="KW-1185">Reference proteome</keyword>
<evidence type="ECO:0000259" key="4">
    <source>
        <dbReference type="PROSITE" id="PS50887"/>
    </source>
</evidence>
<evidence type="ECO:0000256" key="2">
    <source>
        <dbReference type="ARBA" id="ARBA00034247"/>
    </source>
</evidence>
<keyword evidence="3" id="KW-0812">Transmembrane</keyword>
<evidence type="ECO:0000313" key="5">
    <source>
        <dbReference type="EMBL" id="GAA4898821.1"/>
    </source>
</evidence>
<dbReference type="EC" id="2.7.7.65" evidence="1"/>
<dbReference type="PANTHER" id="PTHR45138:SF9">
    <property type="entry name" value="DIGUANYLATE CYCLASE DGCM-RELATED"/>
    <property type="match status" value="1"/>
</dbReference>
<feature type="domain" description="GGDEF" evidence="4">
    <location>
        <begin position="363"/>
        <end position="502"/>
    </location>
</feature>
<name>A0ABP9FBV0_9GAMM</name>
<feature type="transmembrane region" description="Helical" evidence="3">
    <location>
        <begin position="255"/>
        <end position="273"/>
    </location>
</feature>
<evidence type="ECO:0000256" key="1">
    <source>
        <dbReference type="ARBA" id="ARBA00012528"/>
    </source>
</evidence>
<protein>
    <recommendedName>
        <fullName evidence="1">diguanylate cyclase</fullName>
        <ecNumber evidence="1">2.7.7.65</ecNumber>
    </recommendedName>
</protein>